<dbReference type="InterPro" id="IPR011013">
    <property type="entry name" value="Gal_mutarotase_sf_dom"/>
</dbReference>
<keyword evidence="2" id="KW-0413">Isomerase</keyword>
<dbReference type="GO" id="GO:0006006">
    <property type="term" value="P:glucose metabolic process"/>
    <property type="evidence" value="ECO:0007669"/>
    <property type="project" value="TreeGrafter"/>
</dbReference>
<dbReference type="InterPro" id="IPR014718">
    <property type="entry name" value="GH-type_carb-bd"/>
</dbReference>
<dbReference type="AlphaFoldDB" id="A0A927D1M2"/>
<dbReference type="GO" id="GO:0004034">
    <property type="term" value="F:aldose 1-epimerase activity"/>
    <property type="evidence" value="ECO:0007669"/>
    <property type="project" value="TreeGrafter"/>
</dbReference>
<reference evidence="5" key="1">
    <citation type="submission" date="2020-08" db="EMBL/GenBank/DDBJ databases">
        <title>Sulfitobacter aestuariivivens sp. nov., isolated from a tidal flat.</title>
        <authorList>
            <person name="Park S."/>
            <person name="Yoon J.-H."/>
        </authorList>
    </citation>
    <scope>NUCLEOTIDE SEQUENCE</scope>
    <source>
        <strain evidence="5">TSTF-M16</strain>
    </source>
</reference>
<dbReference type="Proteomes" id="UP000635142">
    <property type="component" value="Unassembled WGS sequence"/>
</dbReference>
<evidence type="ECO:0000256" key="2">
    <source>
        <dbReference type="ARBA" id="ARBA00023235"/>
    </source>
</evidence>
<dbReference type="PANTHER" id="PTHR10091:SF49">
    <property type="entry name" value="ALDOSE 1-EPIMERASE"/>
    <property type="match status" value="1"/>
</dbReference>
<dbReference type="EMBL" id="JACTAG010000001">
    <property type="protein sequence ID" value="MBD3663380.1"/>
    <property type="molecule type" value="Genomic_DNA"/>
</dbReference>
<dbReference type="RefSeq" id="WP_191074349.1">
    <property type="nucleotide sequence ID" value="NZ_JACTAG010000001.1"/>
</dbReference>
<gene>
    <name evidence="5" type="ORF">H9Q16_05565</name>
</gene>
<dbReference type="GO" id="GO:0030246">
    <property type="term" value="F:carbohydrate binding"/>
    <property type="evidence" value="ECO:0007669"/>
    <property type="project" value="InterPro"/>
</dbReference>
<feature type="region of interest" description="Disordered" evidence="4">
    <location>
        <begin position="75"/>
        <end position="94"/>
    </location>
</feature>
<comment type="caution">
    <text evidence="5">The sequence shown here is derived from an EMBL/GenBank/DDBJ whole genome shotgun (WGS) entry which is preliminary data.</text>
</comment>
<dbReference type="Gene3D" id="2.70.98.10">
    <property type="match status" value="1"/>
</dbReference>
<dbReference type="GO" id="GO:0033499">
    <property type="term" value="P:galactose catabolic process via UDP-galactose, Leloir pathway"/>
    <property type="evidence" value="ECO:0007669"/>
    <property type="project" value="TreeGrafter"/>
</dbReference>
<dbReference type="SUPFAM" id="SSF74650">
    <property type="entry name" value="Galactose mutarotase-like"/>
    <property type="match status" value="1"/>
</dbReference>
<proteinExistence type="inferred from homology"/>
<evidence type="ECO:0000313" key="6">
    <source>
        <dbReference type="Proteomes" id="UP000635142"/>
    </source>
</evidence>
<dbReference type="Pfam" id="PF01263">
    <property type="entry name" value="Aldose_epim"/>
    <property type="match status" value="1"/>
</dbReference>
<protein>
    <submittedName>
        <fullName evidence="5">Galactose mutarotase</fullName>
    </submittedName>
</protein>
<evidence type="ECO:0000313" key="5">
    <source>
        <dbReference type="EMBL" id="MBD3663380.1"/>
    </source>
</evidence>
<evidence type="ECO:0000256" key="1">
    <source>
        <dbReference type="ARBA" id="ARBA00006206"/>
    </source>
</evidence>
<organism evidence="5 6">
    <name type="scientific">Sulfitobacter aestuariivivens</name>
    <dbReference type="NCBI Taxonomy" id="2766981"/>
    <lineage>
        <taxon>Bacteria</taxon>
        <taxon>Pseudomonadati</taxon>
        <taxon>Pseudomonadota</taxon>
        <taxon>Alphaproteobacteria</taxon>
        <taxon>Rhodobacterales</taxon>
        <taxon>Roseobacteraceae</taxon>
        <taxon>Sulfitobacter</taxon>
    </lineage>
</organism>
<feature type="compositionally biased region" description="Basic and acidic residues" evidence="4">
    <location>
        <begin position="75"/>
        <end position="84"/>
    </location>
</feature>
<keyword evidence="6" id="KW-1185">Reference proteome</keyword>
<keyword evidence="3" id="KW-0119">Carbohydrate metabolism</keyword>
<sequence length="320" mass="34116">MTPDTPIHLHTDPLHVTILPRGAALVGVRLSGQTRNLVLGFADPADHSACLIFAGPLVGPVANRIRDGLVRIDGTTHRMPRNENGRTTLHSGPDGLHAQNWQVTDHRPDMVTLKCTLADRHGGLPGNRRITARYALSGSTLRLTITATTDQTTPINIAAHPYWNLDGAADVSGHRLSVAAQSYLPVDADNLPTGDTAPVEGTPFDFRQPFPVPLTPALDVNYCLAAQMLDTPRPAAVLRGANGLSLSIATTAPGLQVYNGAHLPTGAPATSDFPDLAPFAGIALEPQHWPDAMHHAHFPDILLKPGGTYQQITEFSFSTA</sequence>
<comment type="similarity">
    <text evidence="1">Belongs to the aldose epimerase family.</text>
</comment>
<evidence type="ECO:0000256" key="4">
    <source>
        <dbReference type="SAM" id="MobiDB-lite"/>
    </source>
</evidence>
<evidence type="ECO:0000256" key="3">
    <source>
        <dbReference type="ARBA" id="ARBA00023277"/>
    </source>
</evidence>
<dbReference type="PANTHER" id="PTHR10091">
    <property type="entry name" value="ALDOSE-1-EPIMERASE"/>
    <property type="match status" value="1"/>
</dbReference>
<dbReference type="InterPro" id="IPR008183">
    <property type="entry name" value="Aldose_1/G6P_1-epimerase"/>
</dbReference>
<accession>A0A927D1M2</accession>
<dbReference type="CDD" id="cd09019">
    <property type="entry name" value="galactose_mutarotase_like"/>
    <property type="match status" value="1"/>
</dbReference>
<name>A0A927D1M2_9RHOB</name>
<dbReference type="InterPro" id="IPR047215">
    <property type="entry name" value="Galactose_mutarotase-like"/>
</dbReference>